<dbReference type="EMBL" id="BJTZ01000051">
    <property type="protein sequence ID" value="GEK15965.1"/>
    <property type="molecule type" value="Genomic_DNA"/>
</dbReference>
<evidence type="ECO:0000313" key="2">
    <source>
        <dbReference type="Proteomes" id="UP000321787"/>
    </source>
</evidence>
<proteinExistence type="predicted"/>
<name>A0A510UT01_ALIFS</name>
<dbReference type="Proteomes" id="UP000321787">
    <property type="component" value="Unassembled WGS sequence"/>
</dbReference>
<evidence type="ECO:0000313" key="1">
    <source>
        <dbReference type="EMBL" id="GEK15965.1"/>
    </source>
</evidence>
<comment type="caution">
    <text evidence="1">The sequence shown here is derived from an EMBL/GenBank/DDBJ whole genome shotgun (WGS) entry which is preliminary data.</text>
</comment>
<gene>
    <name evidence="1" type="ORF">AFI02nite_40010</name>
</gene>
<organism evidence="1 2">
    <name type="scientific">Aliivibrio fischeri</name>
    <name type="common">Vibrio fischeri</name>
    <dbReference type="NCBI Taxonomy" id="668"/>
    <lineage>
        <taxon>Bacteria</taxon>
        <taxon>Pseudomonadati</taxon>
        <taxon>Pseudomonadota</taxon>
        <taxon>Gammaproteobacteria</taxon>
        <taxon>Vibrionales</taxon>
        <taxon>Vibrionaceae</taxon>
        <taxon>Aliivibrio</taxon>
    </lineage>
</organism>
<accession>A0A510UT01</accession>
<dbReference type="RefSeq" id="WP_146866616.1">
    <property type="nucleotide sequence ID" value="NZ_BJTZ01000051.1"/>
</dbReference>
<protein>
    <submittedName>
        <fullName evidence="1">Uncharacterized protein</fullName>
    </submittedName>
</protein>
<sequence length="64" mass="7179">MKVIFMLLMISFNAESSLSHPIMPLKKHDKLMCRPIGGSKDCACIIIVDGKELEGPYRIINCDI</sequence>
<dbReference type="AlphaFoldDB" id="A0A510UT01"/>
<reference evidence="1 2" key="1">
    <citation type="submission" date="2019-07" db="EMBL/GenBank/DDBJ databases">
        <title>Whole genome shotgun sequence of Aliivibrio fischeri NBRC 101058.</title>
        <authorList>
            <person name="Hosoyama A."/>
            <person name="Uohara A."/>
            <person name="Ohji S."/>
            <person name="Ichikawa N."/>
        </authorList>
    </citation>
    <scope>NUCLEOTIDE SEQUENCE [LARGE SCALE GENOMIC DNA]</scope>
    <source>
        <strain evidence="1 2">NBRC 101058</strain>
    </source>
</reference>